<keyword evidence="2" id="KW-1133">Transmembrane helix</keyword>
<evidence type="ECO:0000313" key="3">
    <source>
        <dbReference type="EMBL" id="MEJ8669623.1"/>
    </source>
</evidence>
<comment type="caution">
    <text evidence="3">The sequence shown here is derived from an EMBL/GenBank/DDBJ whole genome shotgun (WGS) entry which is preliminary data.</text>
</comment>
<feature type="transmembrane region" description="Helical" evidence="2">
    <location>
        <begin position="15"/>
        <end position="34"/>
    </location>
</feature>
<keyword evidence="2" id="KW-0472">Membrane</keyword>
<feature type="compositionally biased region" description="Low complexity" evidence="1">
    <location>
        <begin position="92"/>
        <end position="105"/>
    </location>
</feature>
<evidence type="ECO:0000256" key="1">
    <source>
        <dbReference type="SAM" id="MobiDB-lite"/>
    </source>
</evidence>
<keyword evidence="2" id="KW-0812">Transmembrane</keyword>
<organism evidence="3 4">
    <name type="scientific">Streptomyces machairae</name>
    <dbReference type="NCBI Taxonomy" id="3134109"/>
    <lineage>
        <taxon>Bacteria</taxon>
        <taxon>Bacillati</taxon>
        <taxon>Actinomycetota</taxon>
        <taxon>Actinomycetes</taxon>
        <taxon>Kitasatosporales</taxon>
        <taxon>Streptomycetaceae</taxon>
        <taxon>Streptomyces</taxon>
    </lineage>
</organism>
<dbReference type="Proteomes" id="UP001376459">
    <property type="component" value="Unassembled WGS sequence"/>
</dbReference>
<name>A0ABU8UM87_9ACTN</name>
<accession>A0ABU8UM87</accession>
<gene>
    <name evidence="3" type="ORF">WKI71_17845</name>
</gene>
<sequence>MIGDREPRNSGREGGAAAIVAVCVPVVVMLGLGLRGLDRDGMWRDEGVTFQVARRSVGVPVGVGHRAAAVRAAVGTLYGREVGPANCGAGLPRSTGSGSSPSRTR</sequence>
<reference evidence="3 4" key="1">
    <citation type="submission" date="2024-03" db="EMBL/GenBank/DDBJ databases">
        <title>Novel Streptomyces species of biotechnological and ecological value are a feature of Machair soil.</title>
        <authorList>
            <person name="Prole J.R."/>
            <person name="Goodfellow M."/>
            <person name="Allenby N."/>
            <person name="Ward A.C."/>
        </authorList>
    </citation>
    <scope>NUCLEOTIDE SEQUENCE [LARGE SCALE GENOMIC DNA]</scope>
    <source>
        <strain evidence="3 4">MS1.AVA.1</strain>
    </source>
</reference>
<protein>
    <submittedName>
        <fullName evidence="3">Uncharacterized protein</fullName>
    </submittedName>
</protein>
<evidence type="ECO:0000313" key="4">
    <source>
        <dbReference type="Proteomes" id="UP001376459"/>
    </source>
</evidence>
<dbReference type="EMBL" id="JBBKAK010000001">
    <property type="protein sequence ID" value="MEJ8669623.1"/>
    <property type="molecule type" value="Genomic_DNA"/>
</dbReference>
<feature type="region of interest" description="Disordered" evidence="1">
    <location>
        <begin position="83"/>
        <end position="105"/>
    </location>
</feature>
<proteinExistence type="predicted"/>
<keyword evidence="4" id="KW-1185">Reference proteome</keyword>
<evidence type="ECO:0000256" key="2">
    <source>
        <dbReference type="SAM" id="Phobius"/>
    </source>
</evidence>